<evidence type="ECO:0000313" key="1">
    <source>
        <dbReference type="EMBL" id="KGO71295.1"/>
    </source>
</evidence>
<dbReference type="AlphaFoldDB" id="A0A0A2L3U4"/>
<keyword evidence="2" id="KW-1185">Reference proteome</keyword>
<evidence type="ECO:0000313" key="2">
    <source>
        <dbReference type="Proteomes" id="UP000030104"/>
    </source>
</evidence>
<gene>
    <name evidence="1" type="ORF">PITC_062600</name>
</gene>
<dbReference type="EMBL" id="JQGA01000948">
    <property type="protein sequence ID" value="KGO71295.1"/>
    <property type="molecule type" value="Genomic_DNA"/>
</dbReference>
<accession>A0A0A2L3U4</accession>
<proteinExistence type="predicted"/>
<dbReference type="HOGENOM" id="CLU_2831950_0_0_1"/>
<protein>
    <submittedName>
        <fullName evidence="1">Uncharacterized protein</fullName>
    </submittedName>
</protein>
<dbReference type="Proteomes" id="UP000030104">
    <property type="component" value="Unassembled WGS sequence"/>
</dbReference>
<organism evidence="1 2">
    <name type="scientific">Penicillium italicum</name>
    <name type="common">Blue mold</name>
    <dbReference type="NCBI Taxonomy" id="40296"/>
    <lineage>
        <taxon>Eukaryota</taxon>
        <taxon>Fungi</taxon>
        <taxon>Dikarya</taxon>
        <taxon>Ascomycota</taxon>
        <taxon>Pezizomycotina</taxon>
        <taxon>Eurotiomycetes</taxon>
        <taxon>Eurotiomycetidae</taxon>
        <taxon>Eurotiales</taxon>
        <taxon>Aspergillaceae</taxon>
        <taxon>Penicillium</taxon>
    </lineage>
</organism>
<name>A0A0A2L3U4_PENIT</name>
<reference evidence="1 2" key="1">
    <citation type="journal article" date="2015" name="Mol. Plant Microbe Interact.">
        <title>Genome, transcriptome, and functional analyses of Penicillium expansum provide new insights into secondary metabolism and pathogenicity.</title>
        <authorList>
            <person name="Ballester A.R."/>
            <person name="Marcet-Houben M."/>
            <person name="Levin E."/>
            <person name="Sela N."/>
            <person name="Selma-Lazaro C."/>
            <person name="Carmona L."/>
            <person name="Wisniewski M."/>
            <person name="Droby S."/>
            <person name="Gonzalez-Candelas L."/>
            <person name="Gabaldon T."/>
        </authorList>
    </citation>
    <scope>NUCLEOTIDE SEQUENCE [LARGE SCALE GENOMIC DNA]</scope>
    <source>
        <strain evidence="1 2">PHI-1</strain>
    </source>
</reference>
<sequence>MCLDRTECENIEKIPGQWPRITKFDFRANQTYEGCSISLPLPPRDGFIAFMAVHALIGLCLSDGES</sequence>
<comment type="caution">
    <text evidence="1">The sequence shown here is derived from an EMBL/GenBank/DDBJ whole genome shotgun (WGS) entry which is preliminary data.</text>
</comment>